<evidence type="ECO:0000313" key="7">
    <source>
        <dbReference type="Proteomes" id="UP001642464"/>
    </source>
</evidence>
<reference evidence="6 7" key="1">
    <citation type="submission" date="2024-02" db="EMBL/GenBank/DDBJ databases">
        <authorList>
            <person name="Chen Y."/>
            <person name="Shah S."/>
            <person name="Dougan E. K."/>
            <person name="Thang M."/>
            <person name="Chan C."/>
        </authorList>
    </citation>
    <scope>NUCLEOTIDE SEQUENCE [LARGE SCALE GENOMIC DNA]</scope>
</reference>
<accession>A0ABP0QYI6</accession>
<dbReference type="InterPro" id="IPR045002">
    <property type="entry name" value="Ech1-like"/>
</dbReference>
<gene>
    <name evidence="6" type="ORF">SCF082_LOCUS43302</name>
</gene>
<comment type="caution">
    <text evidence="6">The sequence shown here is derived from an EMBL/GenBank/DDBJ whole genome shotgun (WGS) entry which is preliminary data.</text>
</comment>
<dbReference type="Proteomes" id="UP001642464">
    <property type="component" value="Unassembled WGS sequence"/>
</dbReference>
<organism evidence="6 7">
    <name type="scientific">Durusdinium trenchii</name>
    <dbReference type="NCBI Taxonomy" id="1381693"/>
    <lineage>
        <taxon>Eukaryota</taxon>
        <taxon>Sar</taxon>
        <taxon>Alveolata</taxon>
        <taxon>Dinophyceae</taxon>
        <taxon>Suessiales</taxon>
        <taxon>Symbiodiniaceae</taxon>
        <taxon>Durusdinium</taxon>
    </lineage>
</organism>
<dbReference type="EMBL" id="CAXAMM010040240">
    <property type="protein sequence ID" value="CAK9091972.1"/>
    <property type="molecule type" value="Genomic_DNA"/>
</dbReference>
<sequence>MSFAPSFEHLQRLRVLPVAPHVLHVELHRPEKMNALDLVFWEEIKLCFEMIKQDVDTRAVLLSGAGHLFCSGLDLKTALSIFSSDAAQDVARRALKIRNFGKMWQDAFTSIEMCGKPVIACLHGAVLGAGLELVAACDIRFCTSDASFKLAEVDIGLASDVGGLQRLPKIIGNQRSPCSSLRSLVRELALSGRQMLGSEAFQHGLVSRIFDTKEAMMSEGLALCQSIASKSPIATLGIKEFLNYTRDNSVKDSLEYAITWNMSMLQGSDLAIATASMVQKSLPEYENLPGAKQSKL</sequence>
<dbReference type="Gene3D" id="1.10.12.10">
    <property type="entry name" value="Lyase 2-enoyl-coa Hydratase, Chain A, domain 2"/>
    <property type="match status" value="1"/>
</dbReference>
<dbReference type="CDD" id="cd06558">
    <property type="entry name" value="crotonase-like"/>
    <property type="match status" value="1"/>
</dbReference>
<dbReference type="InterPro" id="IPR001753">
    <property type="entry name" value="Enoyl-CoA_hydra/iso"/>
</dbReference>
<evidence type="ECO:0000256" key="2">
    <source>
        <dbReference type="ARBA" id="ARBA00005254"/>
    </source>
</evidence>
<dbReference type="Pfam" id="PF00378">
    <property type="entry name" value="ECH_1"/>
    <property type="match status" value="1"/>
</dbReference>
<evidence type="ECO:0000256" key="1">
    <source>
        <dbReference type="ARBA" id="ARBA00005005"/>
    </source>
</evidence>
<keyword evidence="4" id="KW-0443">Lipid metabolism</keyword>
<evidence type="ECO:0000313" key="6">
    <source>
        <dbReference type="EMBL" id="CAK9091972.1"/>
    </source>
</evidence>
<evidence type="ECO:0000256" key="3">
    <source>
        <dbReference type="ARBA" id="ARBA00022832"/>
    </source>
</evidence>
<dbReference type="SUPFAM" id="SSF52096">
    <property type="entry name" value="ClpP/crotonase"/>
    <property type="match status" value="1"/>
</dbReference>
<comment type="similarity">
    <text evidence="2">Belongs to the enoyl-CoA hydratase/isomerase family.</text>
</comment>
<keyword evidence="3" id="KW-0276">Fatty acid metabolism</keyword>
<keyword evidence="7" id="KW-1185">Reference proteome</keyword>
<keyword evidence="5" id="KW-0413">Isomerase</keyword>
<evidence type="ECO:0000256" key="5">
    <source>
        <dbReference type="ARBA" id="ARBA00023235"/>
    </source>
</evidence>
<dbReference type="InterPro" id="IPR029045">
    <property type="entry name" value="ClpP/crotonase-like_dom_sf"/>
</dbReference>
<proteinExistence type="inferred from homology"/>
<dbReference type="PANTHER" id="PTHR43149">
    <property type="entry name" value="ENOYL-COA HYDRATASE"/>
    <property type="match status" value="1"/>
</dbReference>
<comment type="pathway">
    <text evidence="1">Lipid metabolism; fatty acid beta-oxidation.</text>
</comment>
<evidence type="ECO:0000256" key="4">
    <source>
        <dbReference type="ARBA" id="ARBA00023098"/>
    </source>
</evidence>
<dbReference type="InterPro" id="IPR014748">
    <property type="entry name" value="Enoyl-CoA_hydra_C"/>
</dbReference>
<protein>
    <submittedName>
        <fullName evidence="6">Uncharacterized protein</fullName>
    </submittedName>
</protein>
<dbReference type="PANTHER" id="PTHR43149:SF1">
    <property type="entry name" value="DELTA(3,5)-DELTA(2,4)-DIENOYL-COA ISOMERASE, MITOCHONDRIAL"/>
    <property type="match status" value="1"/>
</dbReference>
<dbReference type="Gene3D" id="3.90.226.10">
    <property type="entry name" value="2-enoyl-CoA Hydratase, Chain A, domain 1"/>
    <property type="match status" value="1"/>
</dbReference>
<name>A0ABP0QYI6_9DINO</name>